<reference evidence="3" key="2">
    <citation type="submission" date="2021-04" db="EMBL/GenBank/DDBJ databases">
        <authorList>
            <person name="Podell S."/>
        </authorList>
    </citation>
    <scope>NUCLEOTIDE SEQUENCE</scope>
    <source>
        <strain evidence="3">Hildebrandi</strain>
    </source>
</reference>
<keyword evidence="4" id="KW-1185">Reference proteome</keyword>
<gene>
    <name evidence="3" type="ORF">IV203_033075</name>
</gene>
<evidence type="ECO:0000256" key="1">
    <source>
        <dbReference type="SAM" id="MobiDB-lite"/>
    </source>
</evidence>
<dbReference type="Proteomes" id="UP000693970">
    <property type="component" value="Unassembled WGS sequence"/>
</dbReference>
<name>A0A9K3KKQ5_9STRA</name>
<feature type="region of interest" description="Disordered" evidence="1">
    <location>
        <begin position="306"/>
        <end position="376"/>
    </location>
</feature>
<feature type="compositionally biased region" description="Polar residues" evidence="1">
    <location>
        <begin position="117"/>
        <end position="131"/>
    </location>
</feature>
<feature type="compositionally biased region" description="Low complexity" evidence="1">
    <location>
        <begin position="174"/>
        <end position="193"/>
    </location>
</feature>
<feature type="region of interest" description="Disordered" evidence="1">
    <location>
        <begin position="101"/>
        <end position="238"/>
    </location>
</feature>
<organism evidence="3 4">
    <name type="scientific">Nitzschia inconspicua</name>
    <dbReference type="NCBI Taxonomy" id="303405"/>
    <lineage>
        <taxon>Eukaryota</taxon>
        <taxon>Sar</taxon>
        <taxon>Stramenopiles</taxon>
        <taxon>Ochrophyta</taxon>
        <taxon>Bacillariophyta</taxon>
        <taxon>Bacillariophyceae</taxon>
        <taxon>Bacillariophycidae</taxon>
        <taxon>Bacillariales</taxon>
        <taxon>Bacillariaceae</taxon>
        <taxon>Nitzschia</taxon>
    </lineage>
</organism>
<sequence>MASIPHISYSNYPLKDIPQPHAHDVLCGRGGGTNNHIGNSHWRMLVAANKQLYVTLPKRQKMLLSRSIVNAVRSQNPPGRFLQKDSKSNLWFDVGDQRAQEKTSQALREGAPEIRNKTASTEEGGVNSTENITKEKGETVEGGKSASDNSSSPHTVCDASGAASPSTQGDKALSISNNTTASTSSSVSAVPSSGHPKLPSQVPHSTGLMSSTGSEGNGNGMHQGLPQQFFPNSSSGPFLNPLQQQQNNMSMFAAGNNNAAMMQMMFQQMMMMMMMNNDASHNNSGSNMPMMTPQHQQQMMQMMKASTAAGNGGNVHSQMSPQVSGSGSLATHQASNIEGSSQHQQQQNFHQEHHGDFEPLPLPLHHDNNQHDPIPSFDEYVQAPHVLEPAGLSYGSMSVTENEMRQMESMHSDNNNQQNNNDFHPVPLDGFNGVSIGDSTMMSNGTNHMMKLEGHMPSFGTAMSLNTLKTDMVEGGLMENIGTSFGSLSLDPASRDALFRTLEITASGPEIPPMFHSEQKAEGNLLDCSDTESENSEDREKLVAQKSQAWEKMKELTITKLKLQQSKESVGSEELMPPPVGVPVPTTLPQQHQQQRESQKRLIADFTNTEVAIPTTTLENNFSILSAWSAVDDFGGAADDDDDGEIAAIAPPQALRKDDDYDDDDDNW</sequence>
<feature type="compositionally biased region" description="Polar residues" evidence="1">
    <location>
        <begin position="314"/>
        <end position="341"/>
    </location>
</feature>
<proteinExistence type="predicted"/>
<feature type="region of interest" description="Disordered" evidence="1">
    <location>
        <begin position="633"/>
        <end position="668"/>
    </location>
</feature>
<comment type="caution">
    <text evidence="3">The sequence shown here is derived from an EMBL/GenBank/DDBJ whole genome shotgun (WGS) entry which is preliminary data.</text>
</comment>
<dbReference type="OrthoDB" id="202925at2759"/>
<evidence type="ECO:0000313" key="3">
    <source>
        <dbReference type="EMBL" id="KAG7345544.1"/>
    </source>
</evidence>
<evidence type="ECO:0000259" key="2">
    <source>
        <dbReference type="Pfam" id="PF20710"/>
    </source>
</evidence>
<dbReference type="AlphaFoldDB" id="A0A9K3KKQ5"/>
<accession>A0A9K3KKQ5</accession>
<reference evidence="3" key="1">
    <citation type="journal article" date="2021" name="Sci. Rep.">
        <title>Diploid genomic architecture of Nitzschia inconspicua, an elite biomass production diatom.</title>
        <authorList>
            <person name="Oliver A."/>
            <person name="Podell S."/>
            <person name="Pinowska A."/>
            <person name="Traller J.C."/>
            <person name="Smith S.R."/>
            <person name="McClure R."/>
            <person name="Beliaev A."/>
            <person name="Bohutskyi P."/>
            <person name="Hill E.A."/>
            <person name="Rabines A."/>
            <person name="Zheng H."/>
            <person name="Allen L.Z."/>
            <person name="Kuo A."/>
            <person name="Grigoriev I.V."/>
            <person name="Allen A.E."/>
            <person name="Hazlebeck D."/>
            <person name="Allen E.E."/>
        </authorList>
    </citation>
    <scope>NUCLEOTIDE SEQUENCE</scope>
    <source>
        <strain evidence="3">Hildebrandi</strain>
    </source>
</reference>
<feature type="compositionally biased region" description="Polar residues" evidence="1">
    <location>
        <begin position="202"/>
        <end position="214"/>
    </location>
</feature>
<feature type="domain" description="DUF6824" evidence="2">
    <location>
        <begin position="24"/>
        <end position="109"/>
    </location>
</feature>
<dbReference type="InterPro" id="IPR049227">
    <property type="entry name" value="DUF6824"/>
</dbReference>
<dbReference type="Pfam" id="PF20710">
    <property type="entry name" value="DUF6824"/>
    <property type="match status" value="1"/>
</dbReference>
<feature type="compositionally biased region" description="Polar residues" evidence="1">
    <location>
        <begin position="225"/>
        <end position="237"/>
    </location>
</feature>
<dbReference type="EMBL" id="JAGRRH010000022">
    <property type="protein sequence ID" value="KAG7345544.1"/>
    <property type="molecule type" value="Genomic_DNA"/>
</dbReference>
<evidence type="ECO:0000313" key="4">
    <source>
        <dbReference type="Proteomes" id="UP000693970"/>
    </source>
</evidence>
<feature type="compositionally biased region" description="Basic and acidic residues" evidence="1">
    <location>
        <begin position="132"/>
        <end position="141"/>
    </location>
</feature>
<protein>
    <recommendedName>
        <fullName evidence="2">DUF6824 domain-containing protein</fullName>
    </recommendedName>
</protein>